<organism evidence="6 7">
    <name type="scientific">Cystoisospora suis</name>
    <dbReference type="NCBI Taxonomy" id="483139"/>
    <lineage>
        <taxon>Eukaryota</taxon>
        <taxon>Sar</taxon>
        <taxon>Alveolata</taxon>
        <taxon>Apicomplexa</taxon>
        <taxon>Conoidasida</taxon>
        <taxon>Coccidia</taxon>
        <taxon>Eucoccidiorida</taxon>
        <taxon>Eimeriorina</taxon>
        <taxon>Sarcocystidae</taxon>
        <taxon>Cystoisospora</taxon>
    </lineage>
</organism>
<dbReference type="PANTHER" id="PTHR23236">
    <property type="entry name" value="EUKARYOTIC TRANSLATION INITIATION FACTOR 4B/4H"/>
    <property type="match status" value="1"/>
</dbReference>
<feature type="compositionally biased region" description="Basic and acidic residues" evidence="4">
    <location>
        <begin position="437"/>
        <end position="447"/>
    </location>
</feature>
<feature type="compositionally biased region" description="Low complexity" evidence="4">
    <location>
        <begin position="1"/>
        <end position="18"/>
    </location>
</feature>
<evidence type="ECO:0000256" key="2">
    <source>
        <dbReference type="ARBA" id="ARBA00022884"/>
    </source>
</evidence>
<evidence type="ECO:0000313" key="6">
    <source>
        <dbReference type="EMBL" id="PHJ23602.1"/>
    </source>
</evidence>
<feature type="domain" description="RRM" evidence="5">
    <location>
        <begin position="300"/>
        <end position="378"/>
    </location>
</feature>
<name>A0A2C6L8G2_9APIC</name>
<feature type="compositionally biased region" description="Basic and acidic residues" evidence="4">
    <location>
        <begin position="95"/>
        <end position="123"/>
    </location>
</feature>
<evidence type="ECO:0000256" key="4">
    <source>
        <dbReference type="SAM" id="MobiDB-lite"/>
    </source>
</evidence>
<feature type="compositionally biased region" description="Basic and acidic residues" evidence="4">
    <location>
        <begin position="504"/>
        <end position="572"/>
    </location>
</feature>
<dbReference type="SUPFAM" id="SSF54928">
    <property type="entry name" value="RNA-binding domain, RBD"/>
    <property type="match status" value="1"/>
</dbReference>
<feature type="compositionally biased region" description="Basic and acidic residues" evidence="4">
    <location>
        <begin position="196"/>
        <end position="224"/>
    </location>
</feature>
<feature type="compositionally biased region" description="Basic and acidic residues" evidence="4">
    <location>
        <begin position="178"/>
        <end position="187"/>
    </location>
</feature>
<dbReference type="InterPro" id="IPR012677">
    <property type="entry name" value="Nucleotide-bd_a/b_plait_sf"/>
</dbReference>
<comment type="caution">
    <text evidence="6">The sequence shown here is derived from an EMBL/GenBank/DDBJ whole genome shotgun (WGS) entry which is preliminary data.</text>
</comment>
<evidence type="ECO:0000256" key="3">
    <source>
        <dbReference type="PROSITE-ProRule" id="PRU00176"/>
    </source>
</evidence>
<keyword evidence="2 3" id="KW-0694">RNA-binding</keyword>
<feature type="compositionally biased region" description="Polar residues" evidence="4">
    <location>
        <begin position="254"/>
        <end position="266"/>
    </location>
</feature>
<dbReference type="GeneID" id="94425957"/>
<feature type="compositionally biased region" description="Basic and acidic residues" evidence="4">
    <location>
        <begin position="66"/>
        <end position="80"/>
    </location>
</feature>
<dbReference type="PANTHER" id="PTHR23236:SF119">
    <property type="entry name" value="NUCLEAR RNA-BINDING PROTEIN SART-3"/>
    <property type="match status" value="1"/>
</dbReference>
<dbReference type="GO" id="GO:0003723">
    <property type="term" value="F:RNA binding"/>
    <property type="evidence" value="ECO:0007669"/>
    <property type="project" value="UniProtKB-UniRule"/>
</dbReference>
<keyword evidence="1" id="KW-0677">Repeat</keyword>
<protein>
    <submittedName>
        <fullName evidence="6">Rna recognition motif-containing protein</fullName>
    </submittedName>
</protein>
<dbReference type="InterPro" id="IPR035979">
    <property type="entry name" value="RBD_domain_sf"/>
</dbReference>
<gene>
    <name evidence="6" type="ORF">CSUI_002546</name>
</gene>
<dbReference type="Gene3D" id="3.30.70.330">
    <property type="match status" value="1"/>
</dbReference>
<dbReference type="SMART" id="SM00360">
    <property type="entry name" value="RRM"/>
    <property type="match status" value="1"/>
</dbReference>
<keyword evidence="7" id="KW-1185">Reference proteome</keyword>
<evidence type="ECO:0000259" key="5">
    <source>
        <dbReference type="PROSITE" id="PS50102"/>
    </source>
</evidence>
<sequence>MNHTSGSALFSSSSSSNSMPPPPFTPRRQGRRTTDKNLQQGQPMEKPQPGGGEEEAANVSTESYGDEDRHRRVVNSRREGIEDDAGDGCGHRTSGGREGERRMEKEKGGGRQDNRCSGSEDSRCSNSSGGVKRGGEQGEGRGGGDRSSSSGRGDRQGGSERRGEERRREDGDDDDDRREEKKRKIEGDGDGTEGLMEERKKKKDKDEDKAKKDANDQEKERETGEEKEEEESLLIPRRGKHHHQLRAPEDRETLPSSLRHVTSTPSSSSKFATLCSLKEEALRAAAVFIGQEGDGQEESSTLWVSNLDETVTEEELRHLFQSNCTGLKDVRLILDFRRRSKGFAYIDFDSPSLALSAARLMNGHCLNQRAMKVLPSKPTKHLYEEKTLFLSGIPQELREEKDVEEALRNLGFQDITAVRLIRESHRHPHSKSGSGTDRGEKGKKEKQQSTTSPLTSGEREGGDLDEEKKNERVAEESEASERFDSRRGSTETQQEREEDVTMEGENKKEKREKKDEGMRSKTRKGEKNEGDRTRPSKPEQGEEEEKKKDDEKDVRMLEDLQDETTKEEEGVEKKHKGYGYVDFPSHASAVAALKYFLECQEDQENNHEEHGSDRLIYGEEGEKKTKKKMELRGKPFVLAPSIPMKNHRWILAPMNKDTWNYPKIDPRNRNIDEEQSATQNHQRLPKWWAWQVDVDCL</sequence>
<accession>A0A2C6L8G2</accession>
<dbReference type="EMBL" id="MIGC01001067">
    <property type="protein sequence ID" value="PHJ23602.1"/>
    <property type="molecule type" value="Genomic_DNA"/>
</dbReference>
<dbReference type="Proteomes" id="UP000221165">
    <property type="component" value="Unassembled WGS sequence"/>
</dbReference>
<evidence type="ECO:0000313" key="7">
    <source>
        <dbReference type="Proteomes" id="UP000221165"/>
    </source>
</evidence>
<feature type="region of interest" description="Disordered" evidence="4">
    <location>
        <begin position="1"/>
        <end position="266"/>
    </location>
</feature>
<feature type="compositionally biased region" description="Basic and acidic residues" evidence="4">
    <location>
        <begin position="457"/>
        <end position="495"/>
    </location>
</feature>
<feature type="region of interest" description="Disordered" evidence="4">
    <location>
        <begin position="420"/>
        <end position="572"/>
    </location>
</feature>
<dbReference type="VEuPathDB" id="ToxoDB:CSUI_002546"/>
<feature type="compositionally biased region" description="Basic and acidic residues" evidence="4">
    <location>
        <begin position="133"/>
        <end position="144"/>
    </location>
</feature>
<dbReference type="InterPro" id="IPR000504">
    <property type="entry name" value="RRM_dom"/>
</dbReference>
<dbReference type="OrthoDB" id="333268at2759"/>
<dbReference type="PROSITE" id="PS50102">
    <property type="entry name" value="RRM"/>
    <property type="match status" value="1"/>
</dbReference>
<evidence type="ECO:0000256" key="1">
    <source>
        <dbReference type="ARBA" id="ARBA00022737"/>
    </source>
</evidence>
<reference evidence="6 7" key="1">
    <citation type="journal article" date="2017" name="Int. J. Parasitol.">
        <title>The genome of the protozoan parasite Cystoisospora suis and a reverse vaccinology approach to identify vaccine candidates.</title>
        <authorList>
            <person name="Palmieri N."/>
            <person name="Shrestha A."/>
            <person name="Ruttkowski B."/>
            <person name="Beck T."/>
            <person name="Vogl C."/>
            <person name="Tomley F."/>
            <person name="Blake D.P."/>
            <person name="Joachim A."/>
        </authorList>
    </citation>
    <scope>NUCLEOTIDE SEQUENCE [LARGE SCALE GENOMIC DNA]</scope>
    <source>
        <strain evidence="6 7">Wien I</strain>
    </source>
</reference>
<feature type="compositionally biased region" description="Basic and acidic residues" evidence="4">
    <location>
        <begin position="152"/>
        <end position="170"/>
    </location>
</feature>
<dbReference type="Pfam" id="PF00076">
    <property type="entry name" value="RRM_1"/>
    <property type="match status" value="1"/>
</dbReference>
<dbReference type="CDD" id="cd00590">
    <property type="entry name" value="RRM_SF"/>
    <property type="match status" value="1"/>
</dbReference>
<proteinExistence type="predicted"/>
<dbReference type="AlphaFoldDB" id="A0A2C6L8G2"/>
<dbReference type="RefSeq" id="XP_067925277.1">
    <property type="nucleotide sequence ID" value="XM_068062746.1"/>
</dbReference>